<name>A0A9Q8Z3L4_CURCL</name>
<organism evidence="1 2">
    <name type="scientific">Curvularia clavata</name>
    <dbReference type="NCBI Taxonomy" id="95742"/>
    <lineage>
        <taxon>Eukaryota</taxon>
        <taxon>Fungi</taxon>
        <taxon>Dikarya</taxon>
        <taxon>Ascomycota</taxon>
        <taxon>Pezizomycotina</taxon>
        <taxon>Dothideomycetes</taxon>
        <taxon>Pleosporomycetidae</taxon>
        <taxon>Pleosporales</taxon>
        <taxon>Pleosporineae</taxon>
        <taxon>Pleosporaceae</taxon>
        <taxon>Curvularia</taxon>
    </lineage>
</organism>
<dbReference type="OrthoDB" id="5240244at2759"/>
<dbReference type="Proteomes" id="UP001056012">
    <property type="component" value="Chromosome 1"/>
</dbReference>
<protein>
    <submittedName>
        <fullName evidence="1">Uncharacterized protein</fullName>
    </submittedName>
</protein>
<dbReference type="AlphaFoldDB" id="A0A9Q8Z3L4"/>
<proteinExistence type="predicted"/>
<dbReference type="EMBL" id="CP089274">
    <property type="protein sequence ID" value="USP74525.1"/>
    <property type="molecule type" value="Genomic_DNA"/>
</dbReference>
<accession>A0A9Q8Z3L4</accession>
<keyword evidence="2" id="KW-1185">Reference proteome</keyword>
<evidence type="ECO:0000313" key="2">
    <source>
        <dbReference type="Proteomes" id="UP001056012"/>
    </source>
</evidence>
<reference evidence="1" key="1">
    <citation type="submission" date="2021-12" db="EMBL/GenBank/DDBJ databases">
        <title>Curvularia clavata genome.</title>
        <authorList>
            <person name="Cao Y."/>
        </authorList>
    </citation>
    <scope>NUCLEOTIDE SEQUENCE</scope>
    <source>
        <strain evidence="1">Yc1106</strain>
    </source>
</reference>
<evidence type="ECO:0000313" key="1">
    <source>
        <dbReference type="EMBL" id="USP74525.1"/>
    </source>
</evidence>
<sequence length="267" mass="30416">MAQQQPAAPPAPPAVQPPQHFWEHWCTAHDLIFEMYKRGPRYQYEDIVAHTWLDICGVYFYPFETPGSGGVRWNIRREAYRGLPPKKLSEVKPDIVTIRVTHAQPGQASSDRHYRDYLWVECKKATYDNPHGWKDVLHESIDRLAIAHANRMVFLIIAVGYKCMWFVWDPLNQLPAQPAQPQLFITRADGTGNWLIDARIKPAQPTAWINATTGEIVCGNAMELECRTTVQIGGQNVLQNINNLTMLENFLNGVRNATLQGLNPPTF</sequence>
<gene>
    <name evidence="1" type="ORF">yc1106_01799</name>
</gene>
<dbReference type="VEuPathDB" id="FungiDB:yc1106_01799"/>